<protein>
    <submittedName>
        <fullName evidence="2">ATS domain-containing protein</fullName>
    </submittedName>
</protein>
<organism evidence="1 2">
    <name type="scientific">Schistosoma mansoni</name>
    <name type="common">Blood fluke</name>
    <dbReference type="NCBI Taxonomy" id="6183"/>
    <lineage>
        <taxon>Eukaryota</taxon>
        <taxon>Metazoa</taxon>
        <taxon>Spiralia</taxon>
        <taxon>Lophotrochozoa</taxon>
        <taxon>Platyhelminthes</taxon>
        <taxon>Trematoda</taxon>
        <taxon>Digenea</taxon>
        <taxon>Strigeidida</taxon>
        <taxon>Schistosomatoidea</taxon>
        <taxon>Schistosomatidae</taxon>
        <taxon>Schistosoma</taxon>
    </lineage>
</organism>
<name>A0A5K4F5Z4_SCHMA</name>
<accession>A0A5K4F5Z4</accession>
<dbReference type="WBParaSite" id="Smp_316610.1">
    <property type="protein sequence ID" value="Smp_316610.1"/>
    <property type="gene ID" value="Smp_316610"/>
</dbReference>
<sequence>MYTIYTTSTSIEYVHWHKDGNHGMDIESNMDLKYLLKQKKIEDEKIKKNYYHPYKQKLPSKSITDLVIDKLKKDTKNYEKQKSIIDKTVPNINHPHLQHHHYGTSLIITHDKYTSIINGKKKTDEDGIIEAKEYDDDDDVQNLKFDKHPYGLFSFPFTIFDKLGFGGLF</sequence>
<keyword evidence="1" id="KW-1185">Reference proteome</keyword>
<reference evidence="1" key="1">
    <citation type="journal article" date="2012" name="PLoS Negl. Trop. Dis.">
        <title>A systematically improved high quality genome and transcriptome of the human blood fluke Schistosoma mansoni.</title>
        <authorList>
            <person name="Protasio A.V."/>
            <person name="Tsai I.J."/>
            <person name="Babbage A."/>
            <person name="Nichol S."/>
            <person name="Hunt M."/>
            <person name="Aslett M.A."/>
            <person name="De Silva N."/>
            <person name="Velarde G.S."/>
            <person name="Anderson T.J."/>
            <person name="Clark R.C."/>
            <person name="Davidson C."/>
            <person name="Dillon G.P."/>
            <person name="Holroyd N.E."/>
            <person name="LoVerde P.T."/>
            <person name="Lloyd C."/>
            <person name="McQuillan J."/>
            <person name="Oliveira G."/>
            <person name="Otto T.D."/>
            <person name="Parker-Manuel S.J."/>
            <person name="Quail M.A."/>
            <person name="Wilson R.A."/>
            <person name="Zerlotini A."/>
            <person name="Dunne D.W."/>
            <person name="Berriman M."/>
        </authorList>
    </citation>
    <scope>NUCLEOTIDE SEQUENCE [LARGE SCALE GENOMIC DNA]</scope>
    <source>
        <strain evidence="1">Puerto Rican</strain>
    </source>
</reference>
<evidence type="ECO:0000313" key="2">
    <source>
        <dbReference type="WBParaSite" id="Smp_316610.1"/>
    </source>
</evidence>
<reference evidence="2" key="2">
    <citation type="submission" date="2019-11" db="UniProtKB">
        <authorList>
            <consortium name="WormBaseParasite"/>
        </authorList>
    </citation>
    <scope>IDENTIFICATION</scope>
    <source>
        <strain evidence="2">Puerto Rican</strain>
    </source>
</reference>
<dbReference type="InParanoid" id="A0A5K4F5Z4"/>
<dbReference type="Proteomes" id="UP000008854">
    <property type="component" value="Unassembled WGS sequence"/>
</dbReference>
<proteinExistence type="predicted"/>
<evidence type="ECO:0000313" key="1">
    <source>
        <dbReference type="Proteomes" id="UP000008854"/>
    </source>
</evidence>
<dbReference type="AlphaFoldDB" id="A0A5K4F5Z4"/>